<dbReference type="InterPro" id="IPR003477">
    <property type="entry name" value="PemK-like"/>
</dbReference>
<gene>
    <name evidence="1" type="ORF">COV58_03080</name>
</gene>
<dbReference type="InterPro" id="IPR011067">
    <property type="entry name" value="Plasmid_toxin/cell-grow_inhib"/>
</dbReference>
<dbReference type="Gene3D" id="2.30.30.110">
    <property type="match status" value="1"/>
</dbReference>
<name>A0A2M6ITT7_9BACT</name>
<organism evidence="1 2">
    <name type="scientific">Candidatus Roizmanbacteria bacterium CG11_big_fil_rev_8_21_14_0_20_36_8</name>
    <dbReference type="NCBI Taxonomy" id="1974856"/>
    <lineage>
        <taxon>Bacteria</taxon>
        <taxon>Candidatus Roizmaniibacteriota</taxon>
    </lineage>
</organism>
<dbReference type="Proteomes" id="UP000231056">
    <property type="component" value="Unassembled WGS sequence"/>
</dbReference>
<dbReference type="EMBL" id="PCVM01000071">
    <property type="protein sequence ID" value="PIQ73339.1"/>
    <property type="molecule type" value="Genomic_DNA"/>
</dbReference>
<evidence type="ECO:0008006" key="3">
    <source>
        <dbReference type="Google" id="ProtNLM"/>
    </source>
</evidence>
<protein>
    <recommendedName>
        <fullName evidence="3">PemK family protein</fullName>
    </recommendedName>
</protein>
<comment type="caution">
    <text evidence="1">The sequence shown here is derived from an EMBL/GenBank/DDBJ whole genome shotgun (WGS) entry which is preliminary data.</text>
</comment>
<accession>A0A2M6ITT7</accession>
<reference evidence="1 2" key="1">
    <citation type="submission" date="2017-09" db="EMBL/GenBank/DDBJ databases">
        <title>Depth-based differentiation of microbial function through sediment-hosted aquifers and enrichment of novel symbionts in the deep terrestrial subsurface.</title>
        <authorList>
            <person name="Probst A.J."/>
            <person name="Ladd B."/>
            <person name="Jarett J.K."/>
            <person name="Geller-Mcgrath D.E."/>
            <person name="Sieber C.M."/>
            <person name="Emerson J.B."/>
            <person name="Anantharaman K."/>
            <person name="Thomas B.C."/>
            <person name="Malmstrom R."/>
            <person name="Stieglmeier M."/>
            <person name="Klingl A."/>
            <person name="Woyke T."/>
            <person name="Ryan C.M."/>
            <person name="Banfield J.F."/>
        </authorList>
    </citation>
    <scope>NUCLEOTIDE SEQUENCE [LARGE SCALE GENOMIC DNA]</scope>
    <source>
        <strain evidence="1">CG11_big_fil_rev_8_21_14_0_20_36_8</strain>
    </source>
</reference>
<evidence type="ECO:0000313" key="2">
    <source>
        <dbReference type="Proteomes" id="UP000231056"/>
    </source>
</evidence>
<dbReference type="SUPFAM" id="SSF50118">
    <property type="entry name" value="Cell growth inhibitor/plasmid maintenance toxic component"/>
    <property type="match status" value="1"/>
</dbReference>
<proteinExistence type="predicted"/>
<dbReference type="AlphaFoldDB" id="A0A2M6ITT7"/>
<sequence length="111" mass="12426">MYKIVLIDFKFTEVNKSKLRPALILTNSNKYEDFIVAAITSKIPTNPEKGDVILKSDDKNFYKTGLEVTSLIKLTKIATVNSRRIKGELGVLPKGHENKVQKGIKSVFSLS</sequence>
<dbReference type="GO" id="GO:0003677">
    <property type="term" value="F:DNA binding"/>
    <property type="evidence" value="ECO:0007669"/>
    <property type="project" value="InterPro"/>
</dbReference>
<dbReference type="Pfam" id="PF02452">
    <property type="entry name" value="PemK_toxin"/>
    <property type="match status" value="1"/>
</dbReference>
<evidence type="ECO:0000313" key="1">
    <source>
        <dbReference type="EMBL" id="PIQ73339.1"/>
    </source>
</evidence>